<dbReference type="EMBL" id="BAABFL010000081">
    <property type="protein sequence ID" value="GAA4648516.1"/>
    <property type="molecule type" value="Genomic_DNA"/>
</dbReference>
<gene>
    <name evidence="2" type="ORF">GCM10023116_07850</name>
</gene>
<sequence>MISYPDSGVASDCYSALVDFVKCAAKGECSGYLVPVCEGSALIGVRNSKKYDRSIKSAFPIQGLFHYKDKSKAVRQCLRSLLLAIFPSARPSIIHLLHERQNKVSLTARAALYDIGIALAKESAASVEEVSALHRRVKNRLSSLHSIVQSVDAALLKGWQGSAYGESLHDDIKHKAWDMHSVALSQGLAELKGGVETLERCRKILPLGGLWADATSTLTLFGSLKKKDEVSREEHEAFSGQLVCTLESVAHSVESYKSTLTEVANALRHNQSQVANVTALCGIVCPEVVLPEPDWSALMIQAHSDSETESEEGGGSMGSLSSGVLADVFSEEDIKQVLD</sequence>
<reference evidence="3" key="1">
    <citation type="journal article" date="2019" name="Int. J. Syst. Evol. Microbiol.">
        <title>The Global Catalogue of Microorganisms (GCM) 10K type strain sequencing project: providing services to taxonomists for standard genome sequencing and annotation.</title>
        <authorList>
            <consortium name="The Broad Institute Genomics Platform"/>
            <consortium name="The Broad Institute Genome Sequencing Center for Infectious Disease"/>
            <person name="Wu L."/>
            <person name="Ma J."/>
        </authorList>
    </citation>
    <scope>NUCLEOTIDE SEQUENCE [LARGE SCALE GENOMIC DNA]</scope>
    <source>
        <strain evidence="3">JCM 17805</strain>
    </source>
</reference>
<dbReference type="RefSeq" id="WP_345194174.1">
    <property type="nucleotide sequence ID" value="NZ_BAABFL010000081.1"/>
</dbReference>
<accession>A0ABP8UZW0</accession>
<comment type="caution">
    <text evidence="2">The sequence shown here is derived from an EMBL/GenBank/DDBJ whole genome shotgun (WGS) entry which is preliminary data.</text>
</comment>
<protein>
    <submittedName>
        <fullName evidence="2">Uncharacterized protein</fullName>
    </submittedName>
</protein>
<organism evidence="2 3">
    <name type="scientific">Kistimonas scapharcae</name>
    <dbReference type="NCBI Taxonomy" id="1036133"/>
    <lineage>
        <taxon>Bacteria</taxon>
        <taxon>Pseudomonadati</taxon>
        <taxon>Pseudomonadota</taxon>
        <taxon>Gammaproteobacteria</taxon>
        <taxon>Oceanospirillales</taxon>
        <taxon>Endozoicomonadaceae</taxon>
        <taxon>Kistimonas</taxon>
    </lineage>
</organism>
<keyword evidence="3" id="KW-1185">Reference proteome</keyword>
<evidence type="ECO:0000313" key="3">
    <source>
        <dbReference type="Proteomes" id="UP001500604"/>
    </source>
</evidence>
<name>A0ABP8UZW0_9GAMM</name>
<evidence type="ECO:0000256" key="1">
    <source>
        <dbReference type="SAM" id="MobiDB-lite"/>
    </source>
</evidence>
<evidence type="ECO:0000313" key="2">
    <source>
        <dbReference type="EMBL" id="GAA4648516.1"/>
    </source>
</evidence>
<dbReference type="Proteomes" id="UP001500604">
    <property type="component" value="Unassembled WGS sequence"/>
</dbReference>
<proteinExistence type="predicted"/>
<feature type="region of interest" description="Disordered" evidence="1">
    <location>
        <begin position="303"/>
        <end position="322"/>
    </location>
</feature>